<name>A0A6J6J0H5_9ZZZZ</name>
<organism evidence="1">
    <name type="scientific">freshwater metagenome</name>
    <dbReference type="NCBI Taxonomy" id="449393"/>
    <lineage>
        <taxon>unclassified sequences</taxon>
        <taxon>metagenomes</taxon>
        <taxon>ecological metagenomes</taxon>
    </lineage>
</organism>
<accession>A0A6J6J0H5</accession>
<dbReference type="AlphaFoldDB" id="A0A6J6J0H5"/>
<reference evidence="1" key="1">
    <citation type="submission" date="2020-05" db="EMBL/GenBank/DDBJ databases">
        <authorList>
            <person name="Chiriac C."/>
            <person name="Salcher M."/>
            <person name="Ghai R."/>
            <person name="Kavagutti S V."/>
        </authorList>
    </citation>
    <scope>NUCLEOTIDE SEQUENCE</scope>
</reference>
<proteinExistence type="predicted"/>
<protein>
    <submittedName>
        <fullName evidence="1">Unannotated protein</fullName>
    </submittedName>
</protein>
<dbReference type="EMBL" id="CAEZVK010000057">
    <property type="protein sequence ID" value="CAB4630331.1"/>
    <property type="molecule type" value="Genomic_DNA"/>
</dbReference>
<gene>
    <name evidence="1" type="ORF">UFOPK2000_00675</name>
</gene>
<sequence>MLLNVADSSKPPVWTPYTPVSATSCDPRPVPKFIRNVPVAEKYCVLPVGHCEALRLGGQEFEMVNTGLTNVAKFEINVIDEKLTDIFQLRTPEDLEIVPVNAAPLILTPGKIVIEPDPLVVAVNV</sequence>
<evidence type="ECO:0000313" key="1">
    <source>
        <dbReference type="EMBL" id="CAB4630331.1"/>
    </source>
</evidence>